<dbReference type="GO" id="GO:0003676">
    <property type="term" value="F:nucleic acid binding"/>
    <property type="evidence" value="ECO:0007669"/>
    <property type="project" value="InterPro"/>
</dbReference>
<dbReference type="GO" id="GO:0003724">
    <property type="term" value="F:RNA helicase activity"/>
    <property type="evidence" value="ECO:0007669"/>
    <property type="project" value="Ensembl"/>
</dbReference>
<sequence>AFVLPVLQQLSEDPYGIFCLVLTPTRELAYQIAEQFRVLGKPLGLKDCVVVGGLDMVAQALELSRKPHVVIATPGRLADHLRSSNTFSLKKLKFLVLDEADRLFEQGCADFTADLEVILEAVPARRQTLLFSATLTATLAELKNLAMNKPFFWEAESEVRTVEELDQRYLLVPEAVKDAYLVHLIQTFQDEHEDWSVIIFTKTCKECQILNMMLRKFKFPSVALHSMMKQRQRFAALAKFKSSIFKILIATDLAARGLDIPTVQVVINHNTPGLPKIYIHRVGRTARAGEQGKPCTAHSRAVLQVAKSGIPVLRSLQNCCSAIFSASTRFIQISGSASCLQLQGWLRLTCVCSALISDCFLRANKDPSEHPVTIMCWVGLWMDGIWHGLGFPSLCLSGLIYHCFYRAGRNGMAITMVTQYDIHLVHAIEEEISKWGA</sequence>
<dbReference type="GO" id="GO:0005654">
    <property type="term" value="C:nucleoplasm"/>
    <property type="evidence" value="ECO:0007669"/>
    <property type="project" value="Ensembl"/>
</dbReference>
<evidence type="ECO:0000256" key="3">
    <source>
        <dbReference type="ARBA" id="ARBA00022806"/>
    </source>
</evidence>
<dbReference type="Pfam" id="PF00271">
    <property type="entry name" value="Helicase_C"/>
    <property type="match status" value="1"/>
</dbReference>
<dbReference type="GO" id="GO:0005829">
    <property type="term" value="C:cytosol"/>
    <property type="evidence" value="ECO:0007669"/>
    <property type="project" value="TreeGrafter"/>
</dbReference>
<dbReference type="AlphaFoldDB" id="U3ILJ0"/>
<evidence type="ECO:0000256" key="1">
    <source>
        <dbReference type="ARBA" id="ARBA00022741"/>
    </source>
</evidence>
<dbReference type="GO" id="GO:0044357">
    <property type="term" value="P:regulation of rRNA stability"/>
    <property type="evidence" value="ECO:0007669"/>
    <property type="project" value="Ensembl"/>
</dbReference>
<dbReference type="PANTHER" id="PTHR47959">
    <property type="entry name" value="ATP-DEPENDENT RNA HELICASE RHLE-RELATED"/>
    <property type="match status" value="1"/>
</dbReference>
<reference evidence="8" key="2">
    <citation type="submission" date="2025-08" db="UniProtKB">
        <authorList>
            <consortium name="Ensembl"/>
        </authorList>
    </citation>
    <scope>IDENTIFICATION</scope>
</reference>
<dbReference type="HOGENOM" id="CLU_003041_1_1_1"/>
<dbReference type="PROSITE" id="PS51192">
    <property type="entry name" value="HELICASE_ATP_BIND_1"/>
    <property type="match status" value="1"/>
</dbReference>
<keyword evidence="2 5" id="KW-0378">Hydrolase</keyword>
<dbReference type="SUPFAM" id="SSF52540">
    <property type="entry name" value="P-loop containing nucleoside triphosphate hydrolases"/>
    <property type="match status" value="1"/>
</dbReference>
<dbReference type="PROSITE" id="PS51194">
    <property type="entry name" value="HELICASE_CTER"/>
    <property type="match status" value="1"/>
</dbReference>
<dbReference type="InterPro" id="IPR014001">
    <property type="entry name" value="Helicase_ATP-bd"/>
</dbReference>
<dbReference type="STRING" id="8840.ENSAPLP00000008112"/>
<proteinExistence type="inferred from homology"/>
<dbReference type="InterPro" id="IPR011545">
    <property type="entry name" value="DEAD/DEAH_box_helicase_dom"/>
</dbReference>
<dbReference type="InterPro" id="IPR000629">
    <property type="entry name" value="RNA-helicase_DEAD-box_CS"/>
</dbReference>
<dbReference type="Ensembl" id="ENSAPLT00000008783.2">
    <property type="protein sequence ID" value="ENSAPLP00000008112.2"/>
    <property type="gene ID" value="ENSAPLG00000008420.2"/>
</dbReference>
<reference evidence="9" key="1">
    <citation type="submission" date="2017-10" db="EMBL/GenBank/DDBJ databases">
        <title>A new Pekin duck reference genome.</title>
        <authorList>
            <person name="Hou Z.-C."/>
            <person name="Zhou Z.-K."/>
            <person name="Zhu F."/>
            <person name="Hou S.-S."/>
        </authorList>
    </citation>
    <scope>NUCLEOTIDE SEQUENCE [LARGE SCALE GENOMIC DNA]</scope>
</reference>
<evidence type="ECO:0000256" key="4">
    <source>
        <dbReference type="ARBA" id="ARBA00022840"/>
    </source>
</evidence>
<dbReference type="InterPro" id="IPR050079">
    <property type="entry name" value="DEAD_box_RNA_helicase"/>
</dbReference>
<dbReference type="GO" id="GO:0016787">
    <property type="term" value="F:hydrolase activity"/>
    <property type="evidence" value="ECO:0007669"/>
    <property type="project" value="UniProtKB-KW"/>
</dbReference>
<evidence type="ECO:0000256" key="2">
    <source>
        <dbReference type="ARBA" id="ARBA00022801"/>
    </source>
</evidence>
<dbReference type="Gene3D" id="3.40.50.300">
    <property type="entry name" value="P-loop containing nucleotide triphosphate hydrolases"/>
    <property type="match status" value="2"/>
</dbReference>
<gene>
    <name evidence="8" type="primary">DDX49</name>
</gene>
<keyword evidence="9" id="KW-1185">Reference proteome</keyword>
<dbReference type="PROSITE" id="PS00039">
    <property type="entry name" value="DEAD_ATP_HELICASE"/>
    <property type="match status" value="1"/>
</dbReference>
<dbReference type="GO" id="GO:0030307">
    <property type="term" value="P:positive regulation of cell growth"/>
    <property type="evidence" value="ECO:0007669"/>
    <property type="project" value="Ensembl"/>
</dbReference>
<dbReference type="Pfam" id="PF00270">
    <property type="entry name" value="DEAD"/>
    <property type="match status" value="1"/>
</dbReference>
<comment type="similarity">
    <text evidence="5">Belongs to the DEAD box helicase family.</text>
</comment>
<name>U3ILJ0_ANAPP</name>
<dbReference type="Proteomes" id="UP000016666">
    <property type="component" value="Unassembled WGS sequence"/>
</dbReference>
<keyword evidence="4 5" id="KW-0067">ATP-binding</keyword>
<evidence type="ECO:0000256" key="5">
    <source>
        <dbReference type="RuleBase" id="RU000492"/>
    </source>
</evidence>
<dbReference type="GO" id="GO:0005524">
    <property type="term" value="F:ATP binding"/>
    <property type="evidence" value="ECO:0007669"/>
    <property type="project" value="UniProtKB-KW"/>
</dbReference>
<evidence type="ECO:0000259" key="6">
    <source>
        <dbReference type="PROSITE" id="PS51192"/>
    </source>
</evidence>
<accession>U3ILJ0</accession>
<dbReference type="SMART" id="SM00490">
    <property type="entry name" value="HELICc"/>
    <property type="match status" value="1"/>
</dbReference>
<feature type="domain" description="Helicase ATP-binding" evidence="6">
    <location>
        <begin position="1"/>
        <end position="153"/>
    </location>
</feature>
<reference evidence="8" key="3">
    <citation type="submission" date="2025-09" db="UniProtKB">
        <authorList>
            <consortium name="Ensembl"/>
        </authorList>
    </citation>
    <scope>IDENTIFICATION</scope>
</reference>
<dbReference type="OMA" id="IWKNSIQ"/>
<evidence type="ECO:0000313" key="9">
    <source>
        <dbReference type="Proteomes" id="UP000016666"/>
    </source>
</evidence>
<organism evidence="8 9">
    <name type="scientific">Anas platyrhynchos platyrhynchos</name>
    <name type="common">Northern mallard</name>
    <dbReference type="NCBI Taxonomy" id="8840"/>
    <lineage>
        <taxon>Eukaryota</taxon>
        <taxon>Metazoa</taxon>
        <taxon>Chordata</taxon>
        <taxon>Craniata</taxon>
        <taxon>Vertebrata</taxon>
        <taxon>Euteleostomi</taxon>
        <taxon>Archelosauria</taxon>
        <taxon>Archosauria</taxon>
        <taxon>Dinosauria</taxon>
        <taxon>Saurischia</taxon>
        <taxon>Theropoda</taxon>
        <taxon>Coelurosauria</taxon>
        <taxon>Aves</taxon>
        <taxon>Neognathae</taxon>
        <taxon>Galloanserae</taxon>
        <taxon>Anseriformes</taxon>
        <taxon>Anatidae</taxon>
        <taxon>Anatinae</taxon>
        <taxon>Anas</taxon>
    </lineage>
</organism>
<dbReference type="InterPro" id="IPR027417">
    <property type="entry name" value="P-loop_NTPase"/>
</dbReference>
<keyword evidence="1 5" id="KW-0547">Nucleotide-binding</keyword>
<dbReference type="GeneTree" id="ENSGT00730000111231"/>
<evidence type="ECO:0000259" key="7">
    <source>
        <dbReference type="PROSITE" id="PS51194"/>
    </source>
</evidence>
<dbReference type="PANTHER" id="PTHR47959:SF25">
    <property type="entry name" value="RNA HELICASE"/>
    <property type="match status" value="1"/>
</dbReference>
<protein>
    <submittedName>
        <fullName evidence="8">DEAD-box helicase 49</fullName>
    </submittedName>
</protein>
<dbReference type="CDD" id="cd18787">
    <property type="entry name" value="SF2_C_DEAD"/>
    <property type="match status" value="1"/>
</dbReference>
<dbReference type="InterPro" id="IPR001650">
    <property type="entry name" value="Helicase_C-like"/>
</dbReference>
<feature type="domain" description="Helicase C-terminal" evidence="7">
    <location>
        <begin position="180"/>
        <end position="321"/>
    </location>
</feature>
<dbReference type="SMART" id="SM00487">
    <property type="entry name" value="DEXDc"/>
    <property type="match status" value="1"/>
</dbReference>
<keyword evidence="3 5" id="KW-0347">Helicase</keyword>
<evidence type="ECO:0000313" key="8">
    <source>
        <dbReference type="Ensembl" id="ENSAPLP00000008112.2"/>
    </source>
</evidence>